<evidence type="ECO:0000256" key="3">
    <source>
        <dbReference type="ARBA" id="ARBA00022448"/>
    </source>
</evidence>
<evidence type="ECO:0000313" key="13">
    <source>
        <dbReference type="Proteomes" id="UP000076744"/>
    </source>
</evidence>
<dbReference type="GO" id="GO:0015986">
    <property type="term" value="P:proton motive force-driven ATP synthesis"/>
    <property type="evidence" value="ECO:0007669"/>
    <property type="project" value="InterPro"/>
</dbReference>
<dbReference type="RefSeq" id="XP_018708079.1">
    <property type="nucleotide sequence ID" value="XM_018843629.1"/>
</dbReference>
<dbReference type="STRING" id="1081104.A0A168DXF5"/>
<comment type="caution">
    <text evidence="12">The sequence shown here is derived from an EMBL/GenBank/DDBJ whole genome shotgun (WGS) entry which is preliminary data.</text>
</comment>
<evidence type="ECO:0000256" key="1">
    <source>
        <dbReference type="ARBA" id="ARBA00004273"/>
    </source>
</evidence>
<keyword evidence="13" id="KW-1185">Reference proteome</keyword>
<dbReference type="EMBL" id="AZHB01000001">
    <property type="protein sequence ID" value="OAA73121.1"/>
    <property type="molecule type" value="Genomic_DNA"/>
</dbReference>
<dbReference type="GO" id="GO:0005743">
    <property type="term" value="C:mitochondrial inner membrane"/>
    <property type="evidence" value="ECO:0007669"/>
    <property type="project" value="UniProtKB-SubCell"/>
</dbReference>
<evidence type="ECO:0000256" key="7">
    <source>
        <dbReference type="ARBA" id="ARBA00023065"/>
    </source>
</evidence>
<comment type="subunit">
    <text evidence="11">F-type ATPases have 2 components, CF(1) - the catalytic core - and CF(0) - the membrane proton channel. CF(1) and CF(0) have multiple subunits.</text>
</comment>
<gene>
    <name evidence="12" type="ORF">ISF_00022</name>
</gene>
<organism evidence="12 13">
    <name type="scientific">Cordyceps fumosorosea (strain ARSEF 2679)</name>
    <name type="common">Isaria fumosorosea</name>
    <dbReference type="NCBI Taxonomy" id="1081104"/>
    <lineage>
        <taxon>Eukaryota</taxon>
        <taxon>Fungi</taxon>
        <taxon>Dikarya</taxon>
        <taxon>Ascomycota</taxon>
        <taxon>Pezizomycotina</taxon>
        <taxon>Sordariomycetes</taxon>
        <taxon>Hypocreomycetidae</taxon>
        <taxon>Hypocreales</taxon>
        <taxon>Cordycipitaceae</taxon>
        <taxon>Cordyceps</taxon>
    </lineage>
</organism>
<evidence type="ECO:0000313" key="12">
    <source>
        <dbReference type="EMBL" id="OAA73121.1"/>
    </source>
</evidence>
<comment type="similarity">
    <text evidence="2 11">Belongs to the ATPase e subunit family.</text>
</comment>
<evidence type="ECO:0000256" key="11">
    <source>
        <dbReference type="RuleBase" id="RU367005"/>
    </source>
</evidence>
<evidence type="ECO:0000256" key="10">
    <source>
        <dbReference type="ARBA" id="ARBA00023310"/>
    </source>
</evidence>
<reference evidence="12 13" key="1">
    <citation type="journal article" date="2016" name="Genome Biol. Evol.">
        <title>Divergent and convergent evolution of fungal pathogenicity.</title>
        <authorList>
            <person name="Shang Y."/>
            <person name="Xiao G."/>
            <person name="Zheng P."/>
            <person name="Cen K."/>
            <person name="Zhan S."/>
            <person name="Wang C."/>
        </authorList>
    </citation>
    <scope>NUCLEOTIDE SEQUENCE [LARGE SCALE GENOMIC DNA]</scope>
    <source>
        <strain evidence="12 13">ARSEF 2679</strain>
    </source>
</reference>
<evidence type="ECO:0000256" key="9">
    <source>
        <dbReference type="ARBA" id="ARBA00023136"/>
    </source>
</evidence>
<sequence>MASTGVNVLRWSALAGGLFYGFSHQRAITANQKADHSKHEYEKKQKLIEQAKAEYAKQKNPAPASADNVITDVNSPQFDLEKFLVKVAKENP</sequence>
<dbReference type="Proteomes" id="UP000076744">
    <property type="component" value="Unassembled WGS sequence"/>
</dbReference>
<keyword evidence="10 11" id="KW-0066">ATP synthesis</keyword>
<keyword evidence="7 11" id="KW-0406">Ion transport</keyword>
<evidence type="ECO:0000256" key="4">
    <source>
        <dbReference type="ARBA" id="ARBA00022547"/>
    </source>
</evidence>
<evidence type="ECO:0000256" key="6">
    <source>
        <dbReference type="ARBA" id="ARBA00022792"/>
    </source>
</evidence>
<dbReference type="GeneID" id="30016314"/>
<dbReference type="InterPro" id="IPR008386">
    <property type="entry name" value="ATP_synth_F0_esu_mt"/>
</dbReference>
<keyword evidence="3 11" id="KW-0813">Transport</keyword>
<dbReference type="GO" id="GO:0015078">
    <property type="term" value="F:proton transmembrane transporter activity"/>
    <property type="evidence" value="ECO:0007669"/>
    <property type="project" value="InterPro"/>
</dbReference>
<keyword evidence="6 11" id="KW-0999">Mitochondrion inner membrane</keyword>
<dbReference type="Pfam" id="PF05680">
    <property type="entry name" value="ATP-synt_E"/>
    <property type="match status" value="1"/>
</dbReference>
<comment type="subcellular location">
    <subcellularLocation>
        <location evidence="1 11">Mitochondrion inner membrane</location>
    </subcellularLocation>
</comment>
<keyword evidence="8 11" id="KW-0496">Mitochondrion</keyword>
<evidence type="ECO:0000256" key="2">
    <source>
        <dbReference type="ARBA" id="ARBA00007333"/>
    </source>
</evidence>
<dbReference type="OrthoDB" id="2125027at2759"/>
<dbReference type="AlphaFoldDB" id="A0A168DXF5"/>
<accession>A0A168DXF5</accession>
<dbReference type="GO" id="GO:0045259">
    <property type="term" value="C:proton-transporting ATP synthase complex"/>
    <property type="evidence" value="ECO:0007669"/>
    <property type="project" value="UniProtKB-UniRule"/>
</dbReference>
<keyword evidence="4 11" id="KW-0138">CF(0)</keyword>
<keyword evidence="5 11" id="KW-0375">Hydrogen ion transport</keyword>
<evidence type="ECO:0000256" key="5">
    <source>
        <dbReference type="ARBA" id="ARBA00022781"/>
    </source>
</evidence>
<evidence type="ECO:0000256" key="8">
    <source>
        <dbReference type="ARBA" id="ARBA00023128"/>
    </source>
</evidence>
<comment type="function">
    <text evidence="11">Subunit e, of the mitochondrial membrane ATP synthase complex (F(1)F(0) ATP synthase or Complex V) that produces ATP from ADP in the presence of a proton gradient across the membrane which is generated by electron transport complexes of the respiratory chain. ATP synthase complex consist of a soluble F(1) head domain - the catalytic core - and a membrane F(1) domain - the membrane proton channel. These two domains are linked by a central stalk rotating inside the F(1) region and a stationary peripheral stalk. During catalysis, ATP synthesis in the catalytic domain of F(1) is coupled via a rotary mechanism of the central stalk subunits to proton translocation. In vivo, can only synthesize ATP although its ATP hydrolase activity can be activated artificially in vitro. Part of the complex F(0) domain.</text>
</comment>
<keyword evidence="9" id="KW-0472">Membrane</keyword>
<protein>
    <recommendedName>
        <fullName evidence="11">ATP synthase F(0) complex subunit e, mitochondrial</fullName>
    </recommendedName>
</protein>
<name>A0A168DXF5_CORFA</name>
<proteinExistence type="inferred from homology"/>